<name>A0ABT8KL66_9BACT</name>
<dbReference type="EMBL" id="JAUJEA010000002">
    <property type="protein sequence ID" value="MDN5200978.1"/>
    <property type="molecule type" value="Genomic_DNA"/>
</dbReference>
<dbReference type="Proteomes" id="UP001172082">
    <property type="component" value="Unassembled WGS sequence"/>
</dbReference>
<dbReference type="Gene3D" id="1.10.10.10">
    <property type="entry name" value="Winged helix-like DNA-binding domain superfamily/Winged helix DNA-binding domain"/>
    <property type="match status" value="1"/>
</dbReference>
<reference evidence="1" key="1">
    <citation type="submission" date="2023-06" db="EMBL/GenBank/DDBJ databases">
        <title>Genomic of Parafulvivirga corallium.</title>
        <authorList>
            <person name="Wang G."/>
        </authorList>
    </citation>
    <scope>NUCLEOTIDE SEQUENCE</scope>
    <source>
        <strain evidence="1">BMA10</strain>
    </source>
</reference>
<accession>A0ABT8KL66</accession>
<proteinExistence type="predicted"/>
<keyword evidence="2" id="KW-1185">Reference proteome</keyword>
<gene>
    <name evidence="1" type="ORF">QQ008_06390</name>
</gene>
<evidence type="ECO:0000313" key="1">
    <source>
        <dbReference type="EMBL" id="MDN5200978.1"/>
    </source>
</evidence>
<comment type="caution">
    <text evidence="1">The sequence shown here is derived from an EMBL/GenBank/DDBJ whole genome shotgun (WGS) entry which is preliminary data.</text>
</comment>
<protein>
    <submittedName>
        <fullName evidence="1">PadR family transcriptional regulator</fullName>
    </submittedName>
</protein>
<dbReference type="SUPFAM" id="SSF46785">
    <property type="entry name" value="Winged helix' DNA-binding domain"/>
    <property type="match status" value="1"/>
</dbReference>
<dbReference type="RefSeq" id="WP_346751008.1">
    <property type="nucleotide sequence ID" value="NZ_JAUJEA010000002.1"/>
</dbReference>
<dbReference type="InterPro" id="IPR036390">
    <property type="entry name" value="WH_DNA-bd_sf"/>
</dbReference>
<sequence length="113" mass="13150">MKEASLTEFERIVLLLTEVLGEDAYAFRVAEEFEFRTNRSIAIGTIHATLCRLENKGLVVSEIIRPFTEIEDIRRRVYARLKTRLGWMKTERGGRRKRLYSVTPYGELVLKAS</sequence>
<evidence type="ECO:0000313" key="2">
    <source>
        <dbReference type="Proteomes" id="UP001172082"/>
    </source>
</evidence>
<organism evidence="1 2">
    <name type="scientific">Splendidivirga corallicola</name>
    <dbReference type="NCBI Taxonomy" id="3051826"/>
    <lineage>
        <taxon>Bacteria</taxon>
        <taxon>Pseudomonadati</taxon>
        <taxon>Bacteroidota</taxon>
        <taxon>Cytophagia</taxon>
        <taxon>Cytophagales</taxon>
        <taxon>Splendidivirgaceae</taxon>
        <taxon>Splendidivirga</taxon>
    </lineage>
</organism>
<dbReference type="InterPro" id="IPR036388">
    <property type="entry name" value="WH-like_DNA-bd_sf"/>
</dbReference>